<dbReference type="Gene3D" id="3.90.380.10">
    <property type="entry name" value="Naphthalene 1,2-dioxygenase Alpha Subunit, Chain A, domain 1"/>
    <property type="match status" value="1"/>
</dbReference>
<proteinExistence type="predicted"/>
<keyword evidence="7" id="KW-0808">Transferase</keyword>
<sequence length="355" mass="39749">MSDTPFLKNVWYVAGFGSELDGDFVSRTICNQRIVMFRASDGTVAALDDRCPHRFVPLSMGKRVGDMLQCGYHGLGFGVDGTCVDNPNQPGHDGRKDICVRAYPAVERHAAIWIWMGDPALADPGTIPDFSFMAEDDRFAAPTGYSHMKANAEIVADNLLDLSHVHYLHPGVHDGSDFASFRNEVKQEGDTLWSMLWRPRYYLSPERRALWGLDAEWVEGQGHTRWDAPGVLAVYTAFWKQGGSIEQGVQIPSAHLLTPETEYTTHYFWATARNFQIDNAELSARQVVAVKEIFETQDGPMLEAQQAFMGSETDLIKLRPVVLKPDTAGLMSRRMMKQRRRAEAGMDMGEVMAAE</sequence>
<keyword evidence="4" id="KW-0408">Iron</keyword>
<evidence type="ECO:0000313" key="8">
    <source>
        <dbReference type="Proteomes" id="UP000316624"/>
    </source>
</evidence>
<keyword evidence="8" id="KW-1185">Reference proteome</keyword>
<dbReference type="RefSeq" id="WP_021245932.1">
    <property type="nucleotide sequence ID" value="NZ_JACIIY010000004.1"/>
</dbReference>
<keyword evidence="5" id="KW-0411">Iron-sulfur</keyword>
<comment type="caution">
    <text evidence="7">The sequence shown here is derived from an EMBL/GenBank/DDBJ whole genome shotgun (WGS) entry which is preliminary data.</text>
</comment>
<dbReference type="InterPro" id="IPR050584">
    <property type="entry name" value="Cholesterol_7-desaturase"/>
</dbReference>
<dbReference type="GO" id="GO:0008168">
    <property type="term" value="F:methyltransferase activity"/>
    <property type="evidence" value="ECO:0007669"/>
    <property type="project" value="UniProtKB-KW"/>
</dbReference>
<keyword evidence="2" id="KW-0479">Metal-binding</keyword>
<dbReference type="GO" id="GO:0004497">
    <property type="term" value="F:monooxygenase activity"/>
    <property type="evidence" value="ECO:0007669"/>
    <property type="project" value="UniProtKB-KW"/>
</dbReference>
<dbReference type="Proteomes" id="UP000316624">
    <property type="component" value="Unassembled WGS sequence"/>
</dbReference>
<keyword evidence="3" id="KW-0560">Oxidoreductase</keyword>
<dbReference type="GO" id="GO:0046872">
    <property type="term" value="F:metal ion binding"/>
    <property type="evidence" value="ECO:0007669"/>
    <property type="project" value="UniProtKB-KW"/>
</dbReference>
<gene>
    <name evidence="7" type="ORF">IQ35_01897</name>
</gene>
<dbReference type="PANTHER" id="PTHR21266">
    <property type="entry name" value="IRON-SULFUR DOMAIN CONTAINING PROTEIN"/>
    <property type="match status" value="1"/>
</dbReference>
<dbReference type="InterPro" id="IPR044043">
    <property type="entry name" value="VanA_C_cat"/>
</dbReference>
<protein>
    <submittedName>
        <fullName evidence="7">Vanillate O-demethylase monooxygenase subunit</fullName>
    </submittedName>
</protein>
<evidence type="ECO:0000256" key="2">
    <source>
        <dbReference type="ARBA" id="ARBA00022723"/>
    </source>
</evidence>
<dbReference type="EMBL" id="VLKK01000006">
    <property type="protein sequence ID" value="TWH93688.1"/>
    <property type="molecule type" value="Genomic_DNA"/>
</dbReference>
<dbReference type="SUPFAM" id="SSF55961">
    <property type="entry name" value="Bet v1-like"/>
    <property type="match status" value="1"/>
</dbReference>
<evidence type="ECO:0000313" key="7">
    <source>
        <dbReference type="EMBL" id="TWH93688.1"/>
    </source>
</evidence>
<feature type="domain" description="Rieske" evidence="6">
    <location>
        <begin position="11"/>
        <end position="114"/>
    </location>
</feature>
<dbReference type="GO" id="GO:0032259">
    <property type="term" value="P:methylation"/>
    <property type="evidence" value="ECO:0007669"/>
    <property type="project" value="UniProtKB-KW"/>
</dbReference>
<accession>A0A562KE34</accession>
<evidence type="ECO:0000259" key="6">
    <source>
        <dbReference type="PROSITE" id="PS51296"/>
    </source>
</evidence>
<dbReference type="AlphaFoldDB" id="A0A562KE34"/>
<organism evidence="7 8">
    <name type="scientific">Sphingobium wenxiniae (strain DSM 21828 / CGMCC 1.7748 / JZ-1)</name>
    <dbReference type="NCBI Taxonomy" id="595605"/>
    <lineage>
        <taxon>Bacteria</taxon>
        <taxon>Pseudomonadati</taxon>
        <taxon>Pseudomonadota</taxon>
        <taxon>Alphaproteobacteria</taxon>
        <taxon>Sphingomonadales</taxon>
        <taxon>Sphingomonadaceae</taxon>
        <taxon>Sphingobium</taxon>
    </lineage>
</organism>
<dbReference type="GO" id="GO:0051537">
    <property type="term" value="F:2 iron, 2 sulfur cluster binding"/>
    <property type="evidence" value="ECO:0007669"/>
    <property type="project" value="UniProtKB-KW"/>
</dbReference>
<dbReference type="SUPFAM" id="SSF50022">
    <property type="entry name" value="ISP domain"/>
    <property type="match status" value="1"/>
</dbReference>
<keyword evidence="7" id="KW-0503">Monooxygenase</keyword>
<name>A0A562KE34_SPHWJ</name>
<evidence type="ECO:0000256" key="3">
    <source>
        <dbReference type="ARBA" id="ARBA00023002"/>
    </source>
</evidence>
<dbReference type="PROSITE" id="PS51296">
    <property type="entry name" value="RIESKE"/>
    <property type="match status" value="1"/>
</dbReference>
<dbReference type="InterPro" id="IPR017941">
    <property type="entry name" value="Rieske_2Fe-2S"/>
</dbReference>
<dbReference type="PANTHER" id="PTHR21266:SF60">
    <property type="entry name" value="3-KETOSTEROID-9-ALPHA-MONOOXYGENASE, OXYGENASE COMPONENT"/>
    <property type="match status" value="1"/>
</dbReference>
<evidence type="ECO:0000256" key="4">
    <source>
        <dbReference type="ARBA" id="ARBA00023004"/>
    </source>
</evidence>
<dbReference type="Pfam" id="PF19112">
    <property type="entry name" value="VanA_C"/>
    <property type="match status" value="1"/>
</dbReference>
<keyword evidence="1" id="KW-0001">2Fe-2S</keyword>
<reference evidence="7 8" key="1">
    <citation type="journal article" date="2015" name="Stand. Genomic Sci.">
        <title>Genomic Encyclopedia of Bacterial and Archaeal Type Strains, Phase III: the genomes of soil and plant-associated and newly described type strains.</title>
        <authorList>
            <person name="Whitman W.B."/>
            <person name="Woyke T."/>
            <person name="Klenk H.P."/>
            <person name="Zhou Y."/>
            <person name="Lilburn T.G."/>
            <person name="Beck B.J."/>
            <person name="De Vos P."/>
            <person name="Vandamme P."/>
            <person name="Eisen J.A."/>
            <person name="Garrity G."/>
            <person name="Hugenholtz P."/>
            <person name="Kyrpides N.C."/>
        </authorList>
    </citation>
    <scope>NUCLEOTIDE SEQUENCE [LARGE SCALE GENOMIC DNA]</scope>
    <source>
        <strain evidence="7 8">CGMCC 1.7748</strain>
    </source>
</reference>
<evidence type="ECO:0000256" key="1">
    <source>
        <dbReference type="ARBA" id="ARBA00022714"/>
    </source>
</evidence>
<dbReference type="Pfam" id="PF00355">
    <property type="entry name" value="Rieske"/>
    <property type="match status" value="1"/>
</dbReference>
<dbReference type="Gene3D" id="2.102.10.10">
    <property type="entry name" value="Rieske [2Fe-2S] iron-sulphur domain"/>
    <property type="match status" value="1"/>
</dbReference>
<dbReference type="InterPro" id="IPR036922">
    <property type="entry name" value="Rieske_2Fe-2S_sf"/>
</dbReference>
<evidence type="ECO:0000256" key="5">
    <source>
        <dbReference type="ARBA" id="ARBA00023014"/>
    </source>
</evidence>
<keyword evidence="7" id="KW-0489">Methyltransferase</keyword>